<feature type="transmembrane region" description="Helical" evidence="2">
    <location>
        <begin position="48"/>
        <end position="71"/>
    </location>
</feature>
<organism evidence="4 5">
    <name type="scientific">Caerostris darwini</name>
    <dbReference type="NCBI Taxonomy" id="1538125"/>
    <lineage>
        <taxon>Eukaryota</taxon>
        <taxon>Metazoa</taxon>
        <taxon>Ecdysozoa</taxon>
        <taxon>Arthropoda</taxon>
        <taxon>Chelicerata</taxon>
        <taxon>Arachnida</taxon>
        <taxon>Araneae</taxon>
        <taxon>Araneomorphae</taxon>
        <taxon>Entelegynae</taxon>
        <taxon>Araneoidea</taxon>
        <taxon>Araneidae</taxon>
        <taxon>Caerostris</taxon>
    </lineage>
</organism>
<gene>
    <name evidence="4" type="ORF">CDAR_221162</name>
</gene>
<evidence type="ECO:0000259" key="3">
    <source>
        <dbReference type="Pfam" id="PF10058"/>
    </source>
</evidence>
<keyword evidence="2" id="KW-0479">Metal-binding</keyword>
<comment type="function">
    <text evidence="2">Plays a role in determining ER morphology.</text>
</comment>
<dbReference type="InterPro" id="IPR040115">
    <property type="entry name" value="Lnp"/>
</dbReference>
<feature type="transmembrane region" description="Helical" evidence="2">
    <location>
        <begin position="77"/>
        <end position="97"/>
    </location>
</feature>
<keyword evidence="5" id="KW-1185">Reference proteome</keyword>
<proteinExistence type="inferred from homology"/>
<feature type="domain" description="Lunapark zinc ribbon" evidence="3">
    <location>
        <begin position="185"/>
        <end position="222"/>
    </location>
</feature>
<keyword evidence="2" id="KW-0863">Zinc-finger</keyword>
<dbReference type="PANTHER" id="PTHR22166">
    <property type="entry name" value="ENDOPLASMIC RETICULUM JUNCTION FORMATION PROTEIN LUNAPARK"/>
    <property type="match status" value="1"/>
</dbReference>
<dbReference type="PANTHER" id="PTHR22166:SF12">
    <property type="entry name" value="ENDOPLASMIC RETICULUM JUNCTION FORMATION PROTEIN LUNAPARK"/>
    <property type="match status" value="1"/>
</dbReference>
<evidence type="ECO:0000256" key="1">
    <source>
        <dbReference type="ARBA" id="ARBA00009940"/>
    </source>
</evidence>
<dbReference type="Pfam" id="PF10058">
    <property type="entry name" value="Zn_ribbon_10"/>
    <property type="match status" value="1"/>
</dbReference>
<keyword evidence="2" id="KW-0812">Transmembrane</keyword>
<comment type="domain">
    <text evidence="2">The C4-type zinc finger motif is necessary both for its ER three-way tubular junction localization and formation.</text>
</comment>
<keyword evidence="2" id="KW-0256">Endoplasmic reticulum</keyword>
<dbReference type="InterPro" id="IPR019273">
    <property type="entry name" value="Lunapark_Znf"/>
</dbReference>
<accession>A0AAV4WNL0</accession>
<comment type="subcellular location">
    <subcellularLocation>
        <location evidence="2">Endoplasmic reticulum membrane</location>
        <topology evidence="2">Multi-pass membrane protein</topology>
    </subcellularLocation>
</comment>
<evidence type="ECO:0000256" key="2">
    <source>
        <dbReference type="RuleBase" id="RU367073"/>
    </source>
</evidence>
<dbReference type="GO" id="GO:0071788">
    <property type="term" value="P:endoplasmic reticulum tubular network maintenance"/>
    <property type="evidence" value="ECO:0007669"/>
    <property type="project" value="UniProtKB-UniRule"/>
</dbReference>
<keyword evidence="2" id="KW-0862">Zinc</keyword>
<protein>
    <recommendedName>
        <fullName evidence="2">Endoplasmic reticulum junction formation protein lunapark</fullName>
    </recommendedName>
</protein>
<comment type="similarity">
    <text evidence="1 2">Belongs to the lunapark family.</text>
</comment>
<keyword evidence="2" id="KW-0472">Membrane</keyword>
<comment type="caution">
    <text evidence="4">The sequence shown here is derived from an EMBL/GenBank/DDBJ whole genome shotgun (WGS) entry which is preliminary data.</text>
</comment>
<evidence type="ECO:0000313" key="5">
    <source>
        <dbReference type="Proteomes" id="UP001054837"/>
    </source>
</evidence>
<dbReference type="GO" id="GO:0098826">
    <property type="term" value="C:endoplasmic reticulum tubular network membrane"/>
    <property type="evidence" value="ECO:0007669"/>
    <property type="project" value="UniProtKB-UniRule"/>
</dbReference>
<reference evidence="4 5" key="1">
    <citation type="submission" date="2021-06" db="EMBL/GenBank/DDBJ databases">
        <title>Caerostris darwini draft genome.</title>
        <authorList>
            <person name="Kono N."/>
            <person name="Arakawa K."/>
        </authorList>
    </citation>
    <scope>NUCLEOTIDE SEQUENCE [LARGE SCALE GENOMIC DNA]</scope>
</reference>
<evidence type="ECO:0000313" key="4">
    <source>
        <dbReference type="EMBL" id="GIY83444.1"/>
    </source>
</evidence>
<name>A0AAV4WNL0_9ARAC</name>
<dbReference type="Proteomes" id="UP001054837">
    <property type="component" value="Unassembled WGS sequence"/>
</dbReference>
<dbReference type="AlphaFoldDB" id="A0AAV4WNL0"/>
<sequence length="237" mass="27949">MGLNISRIRSLVLFSKTPDVYKKELESINNEILETEKRKATLEYQYNMITEFIVSYSRLLYLMISLVFFFSTLPSTVVEYVLFCGPVLLFYILIFGLKKSLRWYFDHEMKRITDKLDQLQFRKSNVLSEVKEKMKFKDARDIIEEYGCLRAQSEGPENQINKIAEFHKRKRGSSVDNVMKYVLNEEKENALICKYCDYHNGLALKEDFNYISFRCCRCLKLNKAKTITVPPVIKSES</sequence>
<dbReference type="EMBL" id="BPLQ01014830">
    <property type="protein sequence ID" value="GIY83444.1"/>
    <property type="molecule type" value="Genomic_DNA"/>
</dbReference>
<dbReference type="GO" id="GO:0008270">
    <property type="term" value="F:zinc ion binding"/>
    <property type="evidence" value="ECO:0007669"/>
    <property type="project" value="UniProtKB-KW"/>
</dbReference>
<dbReference type="GO" id="GO:1903373">
    <property type="term" value="P:positive regulation of endoplasmic reticulum tubular network organization"/>
    <property type="evidence" value="ECO:0007669"/>
    <property type="project" value="UniProtKB-UniRule"/>
</dbReference>
<keyword evidence="2" id="KW-1133">Transmembrane helix</keyword>